<dbReference type="InterPro" id="IPR036875">
    <property type="entry name" value="Znf_CCHC_sf"/>
</dbReference>
<dbReference type="SUPFAM" id="SSF47353">
    <property type="entry name" value="Retrovirus capsid dimerization domain-like"/>
    <property type="match status" value="1"/>
</dbReference>
<dbReference type="GO" id="GO:0008270">
    <property type="term" value="F:zinc ion binding"/>
    <property type="evidence" value="ECO:0007669"/>
    <property type="project" value="UniProtKB-KW"/>
</dbReference>
<evidence type="ECO:0000256" key="20">
    <source>
        <dbReference type="ARBA" id="ARBA00022884"/>
    </source>
</evidence>
<evidence type="ECO:0000313" key="31">
    <source>
        <dbReference type="EMBL" id="AIG15585.1"/>
    </source>
</evidence>
<evidence type="ECO:0000256" key="14">
    <source>
        <dbReference type="ARBA" id="ARBA00022737"/>
    </source>
</evidence>
<keyword evidence="13 28" id="KW-0479">Metal-binding</keyword>
<keyword evidence="21" id="KW-1039">Host endosome</keyword>
<dbReference type="InterPro" id="IPR001878">
    <property type="entry name" value="Znf_CCHC"/>
</dbReference>
<keyword evidence="17 28" id="KW-0862">Zinc</keyword>
<evidence type="ECO:0000256" key="11">
    <source>
        <dbReference type="ARBA" id="ARBA00022637"/>
    </source>
</evidence>
<evidence type="ECO:0000256" key="21">
    <source>
        <dbReference type="ARBA" id="ARBA00023046"/>
    </source>
</evidence>
<keyword evidence="5" id="KW-1032">Host cell membrane</keyword>
<keyword evidence="18 28" id="KW-0946">Virion</keyword>
<evidence type="ECO:0000256" key="3">
    <source>
        <dbReference type="ARBA" id="ARBA00008364"/>
    </source>
</evidence>
<evidence type="ECO:0000256" key="8">
    <source>
        <dbReference type="ARBA" id="ARBA00022562"/>
    </source>
</evidence>
<dbReference type="Pfam" id="PF00607">
    <property type="entry name" value="Gag_p24"/>
    <property type="match status" value="1"/>
</dbReference>
<dbReference type="Gene3D" id="1.20.5.760">
    <property type="entry name" value="Single helix bin"/>
    <property type="match status" value="1"/>
</dbReference>
<evidence type="ECO:0000259" key="30">
    <source>
        <dbReference type="PROSITE" id="PS50158"/>
    </source>
</evidence>
<evidence type="ECO:0000256" key="22">
    <source>
        <dbReference type="ARBA" id="ARBA00023086"/>
    </source>
</evidence>
<evidence type="ECO:0000256" key="29">
    <source>
        <dbReference type="SAM" id="MobiDB-lite"/>
    </source>
</evidence>
<dbReference type="GO" id="GO:0019013">
    <property type="term" value="C:viral nucleocapsid"/>
    <property type="evidence" value="ECO:0007669"/>
    <property type="project" value="UniProtKB-KW"/>
</dbReference>
<dbReference type="EMBL" id="KM048432">
    <property type="protein sequence ID" value="AIG15585.1"/>
    <property type="molecule type" value="Genomic_RNA"/>
</dbReference>
<evidence type="ECO:0000256" key="28">
    <source>
        <dbReference type="RuleBase" id="RU004487"/>
    </source>
</evidence>
<dbReference type="FunFam" id="4.10.60.10:FF:000001">
    <property type="entry name" value="Gag polyprotein"/>
    <property type="match status" value="1"/>
</dbReference>
<feature type="region of interest" description="Disordered" evidence="29">
    <location>
        <begin position="106"/>
        <end position="127"/>
    </location>
</feature>
<dbReference type="SUPFAM" id="SSF47943">
    <property type="entry name" value="Retrovirus capsid protein, N-terminal core domain"/>
    <property type="match status" value="1"/>
</dbReference>
<dbReference type="PRINTS" id="PR00234">
    <property type="entry name" value="HIV1MATRIX"/>
</dbReference>
<protein>
    <recommendedName>
        <fullName evidence="28">Gag polyprotein</fullName>
    </recommendedName>
    <component>
        <recommendedName>
            <fullName evidence="28">Matrix protein p17</fullName>
            <shortName evidence="28">MA</shortName>
        </recommendedName>
    </component>
</protein>
<dbReference type="PANTHER" id="PTHR40389">
    <property type="entry name" value="ENDOGENOUS RETROVIRUS GROUP K MEMBER 24 GAG POLYPROTEIN-RELATED"/>
    <property type="match status" value="1"/>
</dbReference>
<dbReference type="Gene3D" id="1.10.375.10">
    <property type="entry name" value="Human Immunodeficiency Virus Type 1 Capsid Protein"/>
    <property type="match status" value="1"/>
</dbReference>
<evidence type="ECO:0000256" key="17">
    <source>
        <dbReference type="ARBA" id="ARBA00022833"/>
    </source>
</evidence>
<evidence type="ECO:0000256" key="6">
    <source>
        <dbReference type="ARBA" id="ARBA00022553"/>
    </source>
</evidence>
<dbReference type="InterPro" id="IPR010999">
    <property type="entry name" value="Retrovr_matrix"/>
</dbReference>
<reference evidence="31" key="1">
    <citation type="journal article" date="2014" name="Science">
        <title>HIV transmission. Selection bias at the heterosexual HIV-1 transmission bottleneck.</title>
        <authorList>
            <person name="Carlson J.M."/>
            <person name="Schaefer M."/>
            <person name="Monaco D.C."/>
            <person name="Batorsky R."/>
            <person name="Claiborne D.T."/>
            <person name="Prince J."/>
            <person name="Deymier M.J."/>
            <person name="Ende Z.S."/>
            <person name="Klatt N.R."/>
            <person name="Deziel C.E."/>
            <person name="Lin T.H."/>
            <person name="Peng J."/>
            <person name="Seese A.M."/>
            <person name="Shapiro R."/>
            <person name="Frater J."/>
            <person name="Ndung'U T."/>
            <person name="Tang J."/>
            <person name="Goepfert P."/>
            <person name="Gilmour J."/>
            <person name="Price M.A."/>
            <person name="Kilembe W."/>
            <person name="Heckerman D."/>
            <person name="Goulder P.J."/>
            <person name="Allen T.M."/>
            <person name="Allen S."/>
            <person name="Hunter E."/>
        </authorList>
    </citation>
    <scope>NUCLEOTIDE SEQUENCE</scope>
    <source>
        <strain evidence="31">ZM1044M</strain>
    </source>
</reference>
<keyword evidence="8 28" id="KW-1048">Host nucleus</keyword>
<evidence type="ECO:0000256" key="19">
    <source>
        <dbReference type="ARBA" id="ARBA00022870"/>
    </source>
</evidence>
<dbReference type="Pfam" id="PF00098">
    <property type="entry name" value="zf-CCHC"/>
    <property type="match status" value="2"/>
</dbReference>
<keyword evidence="6" id="KW-0597">Phosphoprotein</keyword>
<dbReference type="PANTHER" id="PTHR40389:SF4">
    <property type="match status" value="1"/>
</dbReference>
<comment type="PTM">
    <molecule>Gag-Pol polyprotein</molecule>
    <text evidence="28">Specific enzymatic cleavages by the viral protease yield mature proteins.</text>
</comment>
<feature type="region of interest" description="Disordered" evidence="29">
    <location>
        <begin position="435"/>
        <end position="492"/>
    </location>
</feature>
<dbReference type="Gene3D" id="6.10.250.390">
    <property type="match status" value="1"/>
</dbReference>
<keyword evidence="11" id="KW-1198">Viral budding</keyword>
<comment type="subcellular location">
    <molecule>Matrix protein p17</molecule>
    <subcellularLocation>
        <location evidence="28">Virion membrane</location>
        <topology evidence="28">Lipid-anchor</topology>
    </subcellularLocation>
    <subcellularLocation>
        <location evidence="28">Host nucleus</location>
    </subcellularLocation>
    <subcellularLocation>
        <location evidence="28">Host cytoplasm</location>
    </subcellularLocation>
</comment>
<dbReference type="GO" id="GO:0072494">
    <property type="term" value="C:host multivesicular body"/>
    <property type="evidence" value="ECO:0007669"/>
    <property type="project" value="UniProtKB-SubCell"/>
</dbReference>
<evidence type="ECO:0000256" key="2">
    <source>
        <dbReference type="ARBA" id="ARBA00004560"/>
    </source>
</evidence>
<evidence type="ECO:0000256" key="1">
    <source>
        <dbReference type="ARBA" id="ARBA00004425"/>
    </source>
</evidence>
<keyword evidence="25" id="KW-0449">Lipoprotein</keyword>
<keyword evidence="16 27" id="KW-0863">Zinc-finger</keyword>
<evidence type="ECO:0000256" key="25">
    <source>
        <dbReference type="ARBA" id="ARBA00023288"/>
    </source>
</evidence>
<evidence type="ECO:0000256" key="27">
    <source>
        <dbReference type="PROSITE-ProRule" id="PRU00047"/>
    </source>
</evidence>
<accession>A0A075QH56</accession>
<proteinExistence type="inferred from homology"/>
<dbReference type="InterPro" id="IPR008916">
    <property type="entry name" value="Retrov_capsid_C"/>
</dbReference>
<feature type="compositionally biased region" description="Polar residues" evidence="29">
    <location>
        <begin position="110"/>
        <end position="127"/>
    </location>
</feature>
<feature type="domain" description="CCHC-type" evidence="30">
    <location>
        <begin position="387"/>
        <end position="402"/>
    </location>
</feature>
<evidence type="ECO:0000256" key="23">
    <source>
        <dbReference type="ARBA" id="ARBA00023136"/>
    </source>
</evidence>
<keyword evidence="7 28" id="KW-0167">Capsid protein</keyword>
<dbReference type="InterPro" id="IPR008919">
    <property type="entry name" value="Retrov_capsid_N"/>
</dbReference>
<dbReference type="InterPro" id="IPR045345">
    <property type="entry name" value="Gag_p24_C"/>
</dbReference>
<dbReference type="GO" id="GO:0055036">
    <property type="term" value="C:virion membrane"/>
    <property type="evidence" value="ECO:0007669"/>
    <property type="project" value="UniProtKB-SubCell"/>
</dbReference>
<name>A0A075QH56_HV1</name>
<dbReference type="GO" id="GO:0042025">
    <property type="term" value="C:host cell nucleus"/>
    <property type="evidence" value="ECO:0007669"/>
    <property type="project" value="UniProtKB-SubCell"/>
</dbReference>
<dbReference type="Gene3D" id="1.10.1200.30">
    <property type="match status" value="1"/>
</dbReference>
<keyword evidence="4" id="KW-1187">Viral budding via the host ESCRT complexes</keyword>
<evidence type="ECO:0000256" key="9">
    <source>
        <dbReference type="ARBA" id="ARBA00022581"/>
    </source>
</evidence>
<dbReference type="InterPro" id="IPR050195">
    <property type="entry name" value="Primate_lentivir_Gag_pol-like"/>
</dbReference>
<dbReference type="InterPro" id="IPR014817">
    <property type="entry name" value="Gag_p6"/>
</dbReference>
<evidence type="ECO:0000256" key="4">
    <source>
        <dbReference type="ARBA" id="ARBA00022462"/>
    </source>
</evidence>
<evidence type="ECO:0000256" key="24">
    <source>
        <dbReference type="ARBA" id="ARBA00023200"/>
    </source>
</evidence>
<dbReference type="GO" id="GO:0020002">
    <property type="term" value="C:host cell plasma membrane"/>
    <property type="evidence" value="ECO:0007669"/>
    <property type="project" value="UniProtKB-SubCell"/>
</dbReference>
<comment type="subcellular location">
    <subcellularLocation>
        <location evidence="1">Host cell membrane</location>
        <topology evidence="1">Lipid-anchor</topology>
    </subcellularLocation>
    <subcellularLocation>
        <location evidence="2">Host endosome</location>
        <location evidence="2">Host multivesicular body</location>
    </subcellularLocation>
    <subcellularLocation>
        <location evidence="26">Virion membrane</location>
        <topology evidence="26">Lipid-anchor</topology>
    </subcellularLocation>
    <subcellularLocation>
        <location evidence="28">Virion</location>
    </subcellularLocation>
    <subcellularLocation>
        <location evidence="28">Host cytoplasm</location>
    </subcellularLocation>
    <subcellularLocation>
        <location evidence="28">Host nucleus</location>
    </subcellularLocation>
</comment>
<evidence type="ECO:0000256" key="5">
    <source>
        <dbReference type="ARBA" id="ARBA00022511"/>
    </source>
</evidence>
<evidence type="ECO:0000256" key="26">
    <source>
        <dbReference type="ARBA" id="ARBA00037826"/>
    </source>
</evidence>
<organism evidence="31">
    <name type="scientific">Human immunodeficiency virus type 1</name>
    <name type="common">HIV-1</name>
    <dbReference type="NCBI Taxonomy" id="11676"/>
    <lineage>
        <taxon>Viruses</taxon>
        <taxon>Riboviria</taxon>
        <taxon>Pararnavirae</taxon>
        <taxon>Artverviricota</taxon>
        <taxon>Revtraviricetes</taxon>
        <taxon>Ortervirales</taxon>
        <taxon>Retroviridae</taxon>
        <taxon>Orthoretrovirinae</taxon>
        <taxon>Lentivirus</taxon>
        <taxon>Lentivirus humimdef1</taxon>
    </lineage>
</organism>
<dbReference type="InterPro" id="IPR012344">
    <property type="entry name" value="Matrix_HIV/RSV_N"/>
</dbReference>
<dbReference type="GO" id="GO:0075523">
    <property type="term" value="P:viral translational frameshifting"/>
    <property type="evidence" value="ECO:0007669"/>
    <property type="project" value="UniProtKB-KW"/>
</dbReference>
<dbReference type="GO" id="GO:0039702">
    <property type="term" value="P:viral budding via host ESCRT complex"/>
    <property type="evidence" value="ECO:0007669"/>
    <property type="project" value="UniProtKB-KW"/>
</dbReference>
<keyword evidence="19" id="KW-1043">Host membrane</keyword>
<organismHost>
    <name type="scientific">Homo sapiens</name>
    <name type="common">Human</name>
    <dbReference type="NCBI Taxonomy" id="9606"/>
</organismHost>
<evidence type="ECO:0000256" key="16">
    <source>
        <dbReference type="ARBA" id="ARBA00022771"/>
    </source>
</evidence>
<dbReference type="FunFam" id="1.10.375.10:FF:000001">
    <property type="entry name" value="Gag polyprotein"/>
    <property type="match status" value="1"/>
</dbReference>
<evidence type="ECO:0000256" key="10">
    <source>
        <dbReference type="ARBA" id="ARBA00022612"/>
    </source>
</evidence>
<dbReference type="SUPFAM" id="SSF47836">
    <property type="entry name" value="Retroviral matrix proteins"/>
    <property type="match status" value="1"/>
</dbReference>
<evidence type="ECO:0000256" key="18">
    <source>
        <dbReference type="ARBA" id="ARBA00022844"/>
    </source>
</evidence>
<keyword evidence="12" id="KW-0519">Myristate</keyword>
<dbReference type="GO" id="GO:0003723">
    <property type="term" value="F:RNA binding"/>
    <property type="evidence" value="ECO:0007669"/>
    <property type="project" value="UniProtKB-KW"/>
</dbReference>
<keyword evidence="20 28" id="KW-0694">RNA-binding</keyword>
<dbReference type="Gene3D" id="1.10.150.90">
    <property type="entry name" value="Immunodeficiency lentiviruses, gag gene matrix protein p17"/>
    <property type="match status" value="1"/>
</dbReference>
<evidence type="ECO:0000256" key="7">
    <source>
        <dbReference type="ARBA" id="ARBA00022561"/>
    </source>
</evidence>
<keyword evidence="22 28" id="KW-0543">Viral nucleoprotein</keyword>
<dbReference type="SMART" id="SM00343">
    <property type="entry name" value="ZnF_C2HC"/>
    <property type="match status" value="2"/>
</dbReference>
<sequence>MGARASVLRGEQLERWEKIRLRPGGKKQYRLKHLVWASRELERFALNPGLLETSEGCKQILDQIQPAIQTGTEELRSLFNTVATLYCVHEKIEVRDTKEALDKIEKRQNKSQQKTQQAEADKGNTSQNYPIVQNLQGQMVHQPLSPRTLNAWVKVIEEKGFNPEVIPMFTALSEGATPQDLNTMLNTVGGHQAAMQMLKDTINEEAAEWDRLHPVHAGPIAPGQMREPRGSDIAGTTSSLQEQIAWMTGNPAIPVGDIYKRWIILGLNKIVRMYSPVSILDIRQGPKEPFRDYVDRFFKTLRAEQATQEVKNWMTDTLLVQNANPDCKTILRALGPGASLEEMMTACQGVGGPGHKARVLAEAMSQVNNANVLMQRSNFKGHRRAVKCFNCGKEGHIARNCKAPRKKGCWKCGKEGHQMKDCTERQANFLGKIWPSHKGRPGNFLQSRPEPTAPPAESFRFEETTSAPKQEQKDREPLTALKSLFGNDPLSQ</sequence>
<dbReference type="FunFam" id="1.10.1200.30:FF:000001">
    <property type="entry name" value="Gag polyprotein"/>
    <property type="match status" value="1"/>
</dbReference>
<keyword evidence="15" id="KW-0688">Ribosomal frameshifting</keyword>
<dbReference type="SUPFAM" id="SSF57756">
    <property type="entry name" value="Retrovirus zinc finger-like domains"/>
    <property type="match status" value="1"/>
</dbReference>
<dbReference type="PROSITE" id="PS50158">
    <property type="entry name" value="ZF_CCHC"/>
    <property type="match status" value="2"/>
</dbReference>
<keyword evidence="14" id="KW-0677">Repeat</keyword>
<evidence type="ECO:0000256" key="13">
    <source>
        <dbReference type="ARBA" id="ARBA00022723"/>
    </source>
</evidence>
<evidence type="ECO:0000256" key="15">
    <source>
        <dbReference type="ARBA" id="ARBA00022758"/>
    </source>
</evidence>
<dbReference type="Pfam" id="PF08705">
    <property type="entry name" value="Gag_p6"/>
    <property type="match status" value="1"/>
</dbReference>
<dbReference type="Pfam" id="PF19317">
    <property type="entry name" value="Gag_p24_C"/>
    <property type="match status" value="1"/>
</dbReference>
<dbReference type="Gene3D" id="4.10.60.10">
    <property type="entry name" value="Zinc finger, CCHC-type"/>
    <property type="match status" value="1"/>
</dbReference>
<keyword evidence="24 28" id="KW-1035">Host cytoplasm</keyword>
<feature type="domain" description="CCHC-type" evidence="30">
    <location>
        <begin position="409"/>
        <end position="424"/>
    </location>
</feature>
<keyword evidence="23" id="KW-0472">Membrane</keyword>
<keyword evidence="10" id="KW-1188">Viral release from host cell</keyword>
<evidence type="ECO:0000256" key="12">
    <source>
        <dbReference type="ARBA" id="ARBA00022707"/>
    </source>
</evidence>
<comment type="similarity">
    <text evidence="3">Belongs to the primate lentivirus group gag polyprotein family.</text>
</comment>
<dbReference type="GO" id="GO:0005198">
    <property type="term" value="F:structural molecule activity"/>
    <property type="evidence" value="ECO:0007669"/>
    <property type="project" value="InterPro"/>
</dbReference>
<gene>
    <name evidence="31" type="primary">gag</name>
</gene>
<dbReference type="Pfam" id="PF00540">
    <property type="entry name" value="Gag_p17"/>
    <property type="match status" value="1"/>
</dbReference>
<keyword evidence="9 28" id="KW-0945">Host-virus interaction</keyword>
<dbReference type="InterPro" id="IPR000071">
    <property type="entry name" value="Lentvrl_matrix_N"/>
</dbReference>